<proteinExistence type="inferred from homology"/>
<keyword evidence="4" id="KW-1185">Reference proteome</keyword>
<dbReference type="InterPro" id="IPR011008">
    <property type="entry name" value="Dimeric_a/b-barrel"/>
</dbReference>
<evidence type="ECO:0000313" key="4">
    <source>
        <dbReference type="Proteomes" id="UP000831327"/>
    </source>
</evidence>
<dbReference type="InterPro" id="IPR012577">
    <property type="entry name" value="NIPSNAP"/>
</dbReference>
<name>A0ABM7Y1N7_9PROT</name>
<accession>A0ABM7Y1N7</accession>
<dbReference type="Gene3D" id="3.30.70.100">
    <property type="match status" value="1"/>
</dbReference>
<dbReference type="EMBL" id="AP025637">
    <property type="protein sequence ID" value="BDG71726.1"/>
    <property type="molecule type" value="Genomic_DNA"/>
</dbReference>
<comment type="similarity">
    <text evidence="1">Belongs to the NipSnap family.</text>
</comment>
<evidence type="ECO:0000256" key="1">
    <source>
        <dbReference type="ARBA" id="ARBA00005291"/>
    </source>
</evidence>
<reference evidence="3 4" key="1">
    <citation type="journal article" date="2016" name="Microbes Environ.">
        <title>Phylogenetically diverse aerobic anoxygenic phototrophic bacteria isolated from epilithic biofilms in Tama river, Japan.</title>
        <authorList>
            <person name="Hirose S."/>
            <person name="Matsuura K."/>
            <person name="Haruta S."/>
        </authorList>
    </citation>
    <scope>NUCLEOTIDE SEQUENCE [LARGE SCALE GENOMIC DNA]</scope>
    <source>
        <strain evidence="3 4">S08</strain>
    </source>
</reference>
<evidence type="ECO:0000259" key="2">
    <source>
        <dbReference type="Pfam" id="PF07978"/>
    </source>
</evidence>
<protein>
    <submittedName>
        <fullName evidence="3">NIPSNAP family protein</fullName>
    </submittedName>
</protein>
<dbReference type="SUPFAM" id="SSF54909">
    <property type="entry name" value="Dimeric alpha+beta barrel"/>
    <property type="match status" value="1"/>
</dbReference>
<feature type="domain" description="NIPSNAP" evidence="2">
    <location>
        <begin position="3"/>
        <end position="102"/>
    </location>
</feature>
<dbReference type="PANTHER" id="PTHR21017:SF17">
    <property type="entry name" value="PROTEIN NIPSNAP"/>
    <property type="match status" value="1"/>
</dbReference>
<dbReference type="Proteomes" id="UP000831327">
    <property type="component" value="Chromosome"/>
</dbReference>
<sequence length="104" mass="12315">MIVEERDYRLKPGKLGAFVAAYEAHGLPIQIELLGEFLGYFTTEIGELNHVVAWWRYTSFEDRLARRDRMMADPRWQAYLDRVTDLVDVQQTRLLRPTRFSPIQ</sequence>
<dbReference type="RefSeq" id="WP_244458964.1">
    <property type="nucleotide sequence ID" value="NZ_AP025637.1"/>
</dbReference>
<dbReference type="PANTHER" id="PTHR21017">
    <property type="entry name" value="NIPSNAP-RELATED"/>
    <property type="match status" value="1"/>
</dbReference>
<gene>
    <name evidence="3" type="ORF">Rmf_16550</name>
</gene>
<dbReference type="Pfam" id="PF07978">
    <property type="entry name" value="NIPSNAP"/>
    <property type="match status" value="1"/>
</dbReference>
<evidence type="ECO:0000313" key="3">
    <source>
        <dbReference type="EMBL" id="BDG71726.1"/>
    </source>
</evidence>
<organism evidence="3 4">
    <name type="scientific">Roseomonas fluvialis</name>
    <dbReference type="NCBI Taxonomy" id="1750527"/>
    <lineage>
        <taxon>Bacteria</taxon>
        <taxon>Pseudomonadati</taxon>
        <taxon>Pseudomonadota</taxon>
        <taxon>Alphaproteobacteria</taxon>
        <taxon>Acetobacterales</taxon>
        <taxon>Roseomonadaceae</taxon>
        <taxon>Roseomonas</taxon>
    </lineage>
</organism>
<dbReference type="InterPro" id="IPR051557">
    <property type="entry name" value="NipSnap_domain"/>
</dbReference>